<dbReference type="InterPro" id="IPR029021">
    <property type="entry name" value="Prot-tyrosine_phosphatase-like"/>
</dbReference>
<evidence type="ECO:0000313" key="3">
    <source>
        <dbReference type="EMBL" id="RKP09153.1"/>
    </source>
</evidence>
<reference evidence="4" key="1">
    <citation type="journal article" date="2018" name="Nat. Microbiol.">
        <title>Leveraging single-cell genomics to expand the fungal tree of life.</title>
        <authorList>
            <person name="Ahrendt S.R."/>
            <person name="Quandt C.A."/>
            <person name="Ciobanu D."/>
            <person name="Clum A."/>
            <person name="Salamov A."/>
            <person name="Andreopoulos B."/>
            <person name="Cheng J.F."/>
            <person name="Woyke T."/>
            <person name="Pelin A."/>
            <person name="Henrissat B."/>
            <person name="Reynolds N.K."/>
            <person name="Benny G.L."/>
            <person name="Smith M.E."/>
            <person name="James T.Y."/>
            <person name="Grigoriev I.V."/>
        </authorList>
    </citation>
    <scope>NUCLEOTIDE SEQUENCE [LARGE SCALE GENOMIC DNA]</scope>
    <source>
        <strain evidence="4">RSA 1356</strain>
    </source>
</reference>
<dbReference type="InterPro" id="IPR000242">
    <property type="entry name" value="PTP_cat"/>
</dbReference>
<dbReference type="STRING" id="78915.A0A4P9XSP5"/>
<dbReference type="PANTHER" id="PTHR43883">
    <property type="entry name" value="SLR0207 PROTEIN"/>
    <property type="match status" value="1"/>
</dbReference>
<dbReference type="InterPro" id="IPR057023">
    <property type="entry name" value="PTP-SAK"/>
</dbReference>
<keyword evidence="4" id="KW-1185">Reference proteome</keyword>
<gene>
    <name evidence="3" type="ORF">THASP1DRAFT_14630</name>
</gene>
<feature type="domain" description="Tyrosine specific protein phosphatases" evidence="2">
    <location>
        <begin position="90"/>
        <end position="176"/>
    </location>
</feature>
<evidence type="ECO:0000259" key="2">
    <source>
        <dbReference type="PROSITE" id="PS50056"/>
    </source>
</evidence>
<dbReference type="GO" id="GO:0004725">
    <property type="term" value="F:protein tyrosine phosphatase activity"/>
    <property type="evidence" value="ECO:0007669"/>
    <property type="project" value="InterPro"/>
</dbReference>
<dbReference type="Gene3D" id="3.90.190.10">
    <property type="entry name" value="Protein tyrosine phosphatase superfamily"/>
    <property type="match status" value="1"/>
</dbReference>
<dbReference type="InterPro" id="IPR052732">
    <property type="entry name" value="Cell-binding_unc_protein"/>
</dbReference>
<keyword evidence="1" id="KW-0378">Hydrolase</keyword>
<dbReference type="AlphaFoldDB" id="A0A4P9XSP5"/>
<dbReference type="SUPFAM" id="SSF52799">
    <property type="entry name" value="(Phosphotyrosine protein) phosphatases II"/>
    <property type="match status" value="1"/>
</dbReference>
<protein>
    <submittedName>
        <fullName evidence="3">Protein-tyrosine phosphatase-like protein</fullName>
    </submittedName>
</protein>
<proteinExistence type="predicted"/>
<name>A0A4P9XSP5_9FUNG</name>
<dbReference type="InterPro" id="IPR000387">
    <property type="entry name" value="Tyr_Pase_dom"/>
</dbReference>
<dbReference type="EMBL" id="KZ992537">
    <property type="protein sequence ID" value="RKP09153.1"/>
    <property type="molecule type" value="Genomic_DNA"/>
</dbReference>
<evidence type="ECO:0000256" key="1">
    <source>
        <dbReference type="ARBA" id="ARBA00022801"/>
    </source>
</evidence>
<accession>A0A4P9XSP5</accession>
<feature type="non-terminal residue" evidence="3">
    <location>
        <position position="178"/>
    </location>
</feature>
<dbReference type="Pfam" id="PF22784">
    <property type="entry name" value="PTP-SAK"/>
    <property type="match status" value="1"/>
</dbReference>
<dbReference type="OrthoDB" id="432447at2759"/>
<dbReference type="Proteomes" id="UP000271241">
    <property type="component" value="Unassembled WGS sequence"/>
</dbReference>
<organism evidence="3 4">
    <name type="scientific">Thamnocephalis sphaerospora</name>
    <dbReference type="NCBI Taxonomy" id="78915"/>
    <lineage>
        <taxon>Eukaryota</taxon>
        <taxon>Fungi</taxon>
        <taxon>Fungi incertae sedis</taxon>
        <taxon>Zoopagomycota</taxon>
        <taxon>Zoopagomycotina</taxon>
        <taxon>Zoopagomycetes</taxon>
        <taxon>Zoopagales</taxon>
        <taxon>Sigmoideomycetaceae</taxon>
        <taxon>Thamnocephalis</taxon>
    </lineage>
</organism>
<dbReference type="PANTHER" id="PTHR43883:SF1">
    <property type="entry name" value="GLUCONOKINASE"/>
    <property type="match status" value="1"/>
</dbReference>
<evidence type="ECO:0000313" key="4">
    <source>
        <dbReference type="Proteomes" id="UP000271241"/>
    </source>
</evidence>
<dbReference type="PRINTS" id="PR00700">
    <property type="entry name" value="PRTYPHPHTASE"/>
</dbReference>
<sequence length="178" mass="19576">MPRFFSWVVPGFLAGMSTPRNADDIRALRALGITLVVTATEEEPLRSEWFSTAADGEQDAQATGTLPTPSIRNLFLPTRNYDPPSEAQMDAFLCAVASEHALARTHEPQASKTWRAVLVHCGGGKGRAGCFFVGYLLRYGTATPWPFRPPTMTAEQAVAHLRQLRPGSIETRQQMAFL</sequence>
<dbReference type="PROSITE" id="PS50056">
    <property type="entry name" value="TYR_PHOSPHATASE_2"/>
    <property type="match status" value="1"/>
</dbReference>